<dbReference type="SMART" id="SM00833">
    <property type="entry name" value="CobW_C"/>
    <property type="match status" value="1"/>
</dbReference>
<evidence type="ECO:0000313" key="9">
    <source>
        <dbReference type="Proteomes" id="UP000216524"/>
    </source>
</evidence>
<dbReference type="InterPro" id="IPR027417">
    <property type="entry name" value="P-loop_NTPase"/>
</dbReference>
<dbReference type="InterPro" id="IPR051316">
    <property type="entry name" value="Zinc-reg_GTPase_activator"/>
</dbReference>
<keyword evidence="1" id="KW-0547">Nucleotide-binding</keyword>
<keyword evidence="9" id="KW-1185">Reference proteome</keyword>
<protein>
    <submittedName>
        <fullName evidence="8">Cobalamin biosynthesis protein CobW</fullName>
    </submittedName>
</protein>
<dbReference type="Pfam" id="PF07683">
    <property type="entry name" value="CobW_C"/>
    <property type="match status" value="1"/>
</dbReference>
<dbReference type="InterPro" id="IPR011629">
    <property type="entry name" value="CobW-like_C"/>
</dbReference>
<proteinExistence type="inferred from homology"/>
<dbReference type="SUPFAM" id="SSF90002">
    <property type="entry name" value="Hypothetical protein YjiA, C-terminal domain"/>
    <property type="match status" value="1"/>
</dbReference>
<evidence type="ECO:0000259" key="7">
    <source>
        <dbReference type="SMART" id="SM00833"/>
    </source>
</evidence>
<reference evidence="8 9" key="1">
    <citation type="submission" date="2017-05" db="EMBL/GenBank/DDBJ databases">
        <title>Complete and WGS of Bordetella genogroups.</title>
        <authorList>
            <person name="Spilker T."/>
            <person name="Lipuma J."/>
        </authorList>
    </citation>
    <scope>NUCLEOTIDE SEQUENCE [LARGE SCALE GENOMIC DNA]</scope>
    <source>
        <strain evidence="8 9">AU3139</strain>
    </source>
</reference>
<keyword evidence="3" id="KW-0143">Chaperone</keyword>
<dbReference type="RefSeq" id="WP_094830223.1">
    <property type="nucleotide sequence ID" value="NZ_NEVV01000007.1"/>
</dbReference>
<evidence type="ECO:0000256" key="1">
    <source>
        <dbReference type="ARBA" id="ARBA00022741"/>
    </source>
</evidence>
<comment type="function">
    <text evidence="5">Zinc chaperone that directly transfers zinc cofactor to target proteins, thereby activating them. Zinc is transferred from the CXCC motif in the GTPase domain to the zinc binding site in target proteins in a process requiring GTP hydrolysis.</text>
</comment>
<evidence type="ECO:0000256" key="5">
    <source>
        <dbReference type="ARBA" id="ARBA00045658"/>
    </source>
</evidence>
<dbReference type="Pfam" id="PF02492">
    <property type="entry name" value="cobW"/>
    <property type="match status" value="1"/>
</dbReference>
<comment type="similarity">
    <text evidence="4">Belongs to the SIMIBI class G3E GTPase family. ZNG1 subfamily.</text>
</comment>
<dbReference type="Gene3D" id="3.30.1220.10">
    <property type="entry name" value="CobW-like, C-terminal domain"/>
    <property type="match status" value="1"/>
</dbReference>
<dbReference type="PANTHER" id="PTHR13748">
    <property type="entry name" value="COBW-RELATED"/>
    <property type="match status" value="1"/>
</dbReference>
<comment type="catalytic activity">
    <reaction evidence="6">
        <text>GTP + H2O = GDP + phosphate + H(+)</text>
        <dbReference type="Rhea" id="RHEA:19669"/>
        <dbReference type="ChEBI" id="CHEBI:15377"/>
        <dbReference type="ChEBI" id="CHEBI:15378"/>
        <dbReference type="ChEBI" id="CHEBI:37565"/>
        <dbReference type="ChEBI" id="CHEBI:43474"/>
        <dbReference type="ChEBI" id="CHEBI:58189"/>
    </reaction>
    <physiologicalReaction direction="left-to-right" evidence="6">
        <dbReference type="Rhea" id="RHEA:19670"/>
    </physiologicalReaction>
</comment>
<dbReference type="SUPFAM" id="SSF52540">
    <property type="entry name" value="P-loop containing nucleoside triphosphate hydrolases"/>
    <property type="match status" value="1"/>
</dbReference>
<dbReference type="Gene3D" id="3.40.50.300">
    <property type="entry name" value="P-loop containing nucleotide triphosphate hydrolases"/>
    <property type="match status" value="1"/>
</dbReference>
<comment type="caution">
    <text evidence="8">The sequence shown here is derived from an EMBL/GenBank/DDBJ whole genome shotgun (WGS) entry which is preliminary data.</text>
</comment>
<dbReference type="InterPro" id="IPR036627">
    <property type="entry name" value="CobW-likC_sf"/>
</dbReference>
<dbReference type="EMBL" id="NEVV01000007">
    <property type="protein sequence ID" value="OZI69985.1"/>
    <property type="molecule type" value="Genomic_DNA"/>
</dbReference>
<accession>A0ABX4F6T0</accession>
<evidence type="ECO:0000256" key="6">
    <source>
        <dbReference type="ARBA" id="ARBA00049117"/>
    </source>
</evidence>
<dbReference type="CDD" id="cd03112">
    <property type="entry name" value="CobW-like"/>
    <property type="match status" value="1"/>
</dbReference>
<name>A0ABX4F6T0_9BORD</name>
<evidence type="ECO:0000313" key="8">
    <source>
        <dbReference type="EMBL" id="OZI69985.1"/>
    </source>
</evidence>
<dbReference type="InterPro" id="IPR003495">
    <property type="entry name" value="CobW/HypB/UreG_nucleotide-bd"/>
</dbReference>
<keyword evidence="2" id="KW-0378">Hydrolase</keyword>
<dbReference type="PANTHER" id="PTHR13748:SF59">
    <property type="entry name" value="COBW C-TERMINAL DOMAIN-CONTAINING PROTEIN"/>
    <property type="match status" value="1"/>
</dbReference>
<evidence type="ECO:0000256" key="4">
    <source>
        <dbReference type="ARBA" id="ARBA00034320"/>
    </source>
</evidence>
<sequence length="342" mass="38097">MSEATRKVPVTVLTGHLGAGKTTLLNRILTGQHERKYAVIVNEFGEIGIDNDLIVESDEEIYEMNNGCICCTVRGDLIGILHKLLRRPGRFDAIVVETTGVADPAPVVQTFMMDEEVREKTELDAVITMVDAKHFPLRLADSQEAEDQIVYADVVLINKVDLVSADEAEQVQRRVAAINPYAACHRVRRAEIDLSRILAIGAFDLQRCVDLEARAAPAACGHEHEHEHDEHCHGAAGHHHHHHEISVMSVSLQAGALDGRRFFPWIHGLVEKQGPDILRMKGILALDDDARRYIIQGVHMIVEGEHQRAWRDDEPRASKLVFIGRGLDAQALRAGFEACRPQ</sequence>
<evidence type="ECO:0000256" key="3">
    <source>
        <dbReference type="ARBA" id="ARBA00023186"/>
    </source>
</evidence>
<gene>
    <name evidence="8" type="ORF">CAL23_20585</name>
</gene>
<evidence type="ECO:0000256" key="2">
    <source>
        <dbReference type="ARBA" id="ARBA00022801"/>
    </source>
</evidence>
<feature type="domain" description="CobW C-terminal" evidence="7">
    <location>
        <begin position="247"/>
        <end position="340"/>
    </location>
</feature>
<dbReference type="Proteomes" id="UP000216524">
    <property type="component" value="Unassembled WGS sequence"/>
</dbReference>
<organism evidence="8 9">
    <name type="scientific">Bordetella genomosp. 6</name>
    <dbReference type="NCBI Taxonomy" id="463024"/>
    <lineage>
        <taxon>Bacteria</taxon>
        <taxon>Pseudomonadati</taxon>
        <taxon>Pseudomonadota</taxon>
        <taxon>Betaproteobacteria</taxon>
        <taxon>Burkholderiales</taxon>
        <taxon>Alcaligenaceae</taxon>
        <taxon>Bordetella</taxon>
    </lineage>
</organism>